<organism evidence="1 2">
    <name type="scientific">Pseudoalteromonas byunsanensis</name>
    <dbReference type="NCBI Taxonomy" id="327939"/>
    <lineage>
        <taxon>Bacteria</taxon>
        <taxon>Pseudomonadati</taxon>
        <taxon>Pseudomonadota</taxon>
        <taxon>Gammaproteobacteria</taxon>
        <taxon>Alteromonadales</taxon>
        <taxon>Pseudoalteromonadaceae</taxon>
        <taxon>Pseudoalteromonas</taxon>
    </lineage>
</organism>
<dbReference type="EMBL" id="MNAN01000018">
    <property type="protein sequence ID" value="OHU97167.1"/>
    <property type="molecule type" value="Genomic_DNA"/>
</dbReference>
<reference evidence="1 2" key="1">
    <citation type="submission" date="2016-10" db="EMBL/GenBank/DDBJ databases">
        <title>Pseudoalteromonas amylolytica sp. nov., isolated from the surface seawater.</title>
        <authorList>
            <person name="Wu Y.-H."/>
            <person name="Cheng H."/>
            <person name="Jin X.-B."/>
            <person name="Wang C.-S."/>
            <person name="Xu X.-W."/>
        </authorList>
    </citation>
    <scope>NUCLEOTIDE SEQUENCE [LARGE SCALE GENOMIC DNA]</scope>
    <source>
        <strain evidence="1 2">JCM 12483</strain>
    </source>
</reference>
<name>A0A1S1N7G8_9GAMM</name>
<protein>
    <submittedName>
        <fullName evidence="1">Uncharacterized protein</fullName>
    </submittedName>
</protein>
<dbReference type="STRING" id="327939.BIW53_02275"/>
<dbReference type="OrthoDB" id="6290632at2"/>
<gene>
    <name evidence="1" type="ORF">BIW53_02275</name>
</gene>
<dbReference type="Proteomes" id="UP000180253">
    <property type="component" value="Unassembled WGS sequence"/>
</dbReference>
<dbReference type="AlphaFoldDB" id="A0A1S1N7G8"/>
<comment type="caution">
    <text evidence="1">The sequence shown here is derived from an EMBL/GenBank/DDBJ whole genome shotgun (WGS) entry which is preliminary data.</text>
</comment>
<dbReference type="RefSeq" id="WP_070990202.1">
    <property type="nucleotide sequence ID" value="NZ_CBCSHD010000008.1"/>
</dbReference>
<evidence type="ECO:0000313" key="2">
    <source>
        <dbReference type="Proteomes" id="UP000180253"/>
    </source>
</evidence>
<keyword evidence="2" id="KW-1185">Reference proteome</keyword>
<accession>A0A1S1N7G8</accession>
<proteinExistence type="predicted"/>
<evidence type="ECO:0000313" key="1">
    <source>
        <dbReference type="EMBL" id="OHU97167.1"/>
    </source>
</evidence>
<sequence length="125" mass="14028">MNNIRFCVTQRNQSKQSRVLLFVQSINYNPAFNVGVFTQLKKQFTDAMRTNLGMCNGTGFIVNTQPFKAIIKLVTNVVGLHGLIPRFQDDQILASAIYVCEVPKNVCFWNGFLASCHLQNGGCHD</sequence>